<dbReference type="InterPro" id="IPR050622">
    <property type="entry name" value="CPA3_antiporter_subunitB"/>
</dbReference>
<feature type="transmembrane region" description="Helical" evidence="6">
    <location>
        <begin position="244"/>
        <end position="267"/>
    </location>
</feature>
<accession>A0A0W8G9K7</accession>
<evidence type="ECO:0000313" key="9">
    <source>
        <dbReference type="EMBL" id="KUG29187.1"/>
    </source>
</evidence>
<dbReference type="EMBL" id="LNQE01000123">
    <property type="protein sequence ID" value="KUG29187.1"/>
    <property type="molecule type" value="Genomic_DNA"/>
</dbReference>
<dbReference type="GO" id="GO:0005886">
    <property type="term" value="C:plasma membrane"/>
    <property type="evidence" value="ECO:0007669"/>
    <property type="project" value="UniProtKB-SubCell"/>
</dbReference>
<name>A0A0W8G9K7_9ZZZZ</name>
<evidence type="ECO:0000256" key="3">
    <source>
        <dbReference type="ARBA" id="ARBA00022692"/>
    </source>
</evidence>
<proteinExistence type="predicted"/>
<comment type="caution">
    <text evidence="9">The sequence shown here is derived from an EMBL/GenBank/DDBJ whole genome shotgun (WGS) entry which is preliminary data.</text>
</comment>
<evidence type="ECO:0000256" key="2">
    <source>
        <dbReference type="ARBA" id="ARBA00022475"/>
    </source>
</evidence>
<dbReference type="InterPro" id="IPR046806">
    <property type="entry name" value="MrpA_C/MbhE"/>
</dbReference>
<dbReference type="Pfam" id="PF04039">
    <property type="entry name" value="MnhB"/>
    <property type="match status" value="1"/>
</dbReference>
<organism evidence="9">
    <name type="scientific">hydrocarbon metagenome</name>
    <dbReference type="NCBI Taxonomy" id="938273"/>
    <lineage>
        <taxon>unclassified sequences</taxon>
        <taxon>metagenomes</taxon>
        <taxon>ecological metagenomes</taxon>
    </lineage>
</organism>
<evidence type="ECO:0000256" key="4">
    <source>
        <dbReference type="ARBA" id="ARBA00022989"/>
    </source>
</evidence>
<protein>
    <submittedName>
        <fullName evidence="9">Ph adaptation potassium efflux system protein b1</fullName>
    </submittedName>
</protein>
<comment type="subcellular location">
    <subcellularLocation>
        <location evidence="1">Cell membrane</location>
        <topology evidence="1">Multi-pass membrane protein</topology>
    </subcellularLocation>
</comment>
<dbReference type="Pfam" id="PF20501">
    <property type="entry name" value="MbhE"/>
    <property type="match status" value="1"/>
</dbReference>
<sequence>MKRLALFAVILAGVLFAATASEFPRLGDPDSAPSRHLSPAYIHGSKPQTATPNFVTAVLGDYRGFDTMFETAVVFLAGMSCFFILRVLRRRGIAEVYYYRHRPTGVVLAMLTPRRVSPRSSCFERIDADWTPQDMVVETMCLFMVPFIQVFALYVVAHGHYSPGGGFQGGVLLAASFILVGLSRDLRTVESLLTEKTAILTAAAGVCLYAGTGLLALFFGGNFLDYGAFGPFFGATVPAARSMGILIVEIGVALTVMATLVTIYKLLSSRGTVEEGL</sequence>
<keyword evidence="5 6" id="KW-0472">Membrane</keyword>
<dbReference type="AlphaFoldDB" id="A0A0W8G9K7"/>
<dbReference type="PANTHER" id="PTHR33932">
    <property type="entry name" value="NA(+)/H(+) ANTIPORTER SUBUNIT B"/>
    <property type="match status" value="1"/>
</dbReference>
<feature type="transmembrane region" description="Helical" evidence="6">
    <location>
        <begin position="141"/>
        <end position="161"/>
    </location>
</feature>
<evidence type="ECO:0000256" key="5">
    <source>
        <dbReference type="ARBA" id="ARBA00023136"/>
    </source>
</evidence>
<dbReference type="InterPro" id="IPR007182">
    <property type="entry name" value="MnhB"/>
</dbReference>
<feature type="transmembrane region" description="Helical" evidence="6">
    <location>
        <begin position="68"/>
        <end position="88"/>
    </location>
</feature>
<feature type="transmembrane region" description="Helical" evidence="6">
    <location>
        <begin position="198"/>
        <end position="224"/>
    </location>
</feature>
<keyword evidence="4 6" id="KW-1133">Transmembrane helix</keyword>
<evidence type="ECO:0000259" key="8">
    <source>
        <dbReference type="Pfam" id="PF20501"/>
    </source>
</evidence>
<feature type="domain" description="MrpA C-terminal/MbhE" evidence="8">
    <location>
        <begin position="34"/>
        <end position="89"/>
    </location>
</feature>
<evidence type="ECO:0000256" key="6">
    <source>
        <dbReference type="SAM" id="Phobius"/>
    </source>
</evidence>
<gene>
    <name evidence="9" type="ORF">ASZ90_000922</name>
</gene>
<feature type="domain" description="Na+/H+ antiporter MnhB subunit-related protein" evidence="7">
    <location>
        <begin position="136"/>
        <end position="261"/>
    </location>
</feature>
<keyword evidence="3 6" id="KW-0812">Transmembrane</keyword>
<feature type="transmembrane region" description="Helical" evidence="6">
    <location>
        <begin position="167"/>
        <end position="186"/>
    </location>
</feature>
<dbReference type="PANTHER" id="PTHR33932:SF4">
    <property type="entry name" value="NA(+)_H(+) ANTIPORTER SUBUNIT B"/>
    <property type="match status" value="1"/>
</dbReference>
<evidence type="ECO:0000256" key="1">
    <source>
        <dbReference type="ARBA" id="ARBA00004651"/>
    </source>
</evidence>
<reference evidence="9" key="1">
    <citation type="journal article" date="2015" name="Proc. Natl. Acad. Sci. U.S.A.">
        <title>Networks of energetic and metabolic interactions define dynamics in microbial communities.</title>
        <authorList>
            <person name="Embree M."/>
            <person name="Liu J.K."/>
            <person name="Al-Bassam M.M."/>
            <person name="Zengler K."/>
        </authorList>
    </citation>
    <scope>NUCLEOTIDE SEQUENCE</scope>
</reference>
<keyword evidence="2" id="KW-1003">Cell membrane</keyword>
<evidence type="ECO:0000259" key="7">
    <source>
        <dbReference type="Pfam" id="PF04039"/>
    </source>
</evidence>